<organism evidence="1">
    <name type="scientific">Candidatus Fermentithermobacillus carboniphilus</name>
    <dbReference type="NCBI Taxonomy" id="3085328"/>
    <lineage>
        <taxon>Bacteria</taxon>
        <taxon>Bacillati</taxon>
        <taxon>Bacillota</taxon>
        <taxon>Candidatus Fermentithermobacillia</taxon>
        <taxon>Candidatus Fermentithermobacillales</taxon>
        <taxon>Candidatus Fermentithermobacillaceae</taxon>
        <taxon>Candidatus Fermentithermobacillus</taxon>
    </lineage>
</organism>
<dbReference type="KEGG" id="fcz:IMF26_10785"/>
<dbReference type="SUPFAM" id="SSF53850">
    <property type="entry name" value="Periplasmic binding protein-like II"/>
    <property type="match status" value="1"/>
</dbReference>
<reference evidence="1" key="2">
    <citation type="journal article" date="2023" name="Biology">
        <title>Prokaryotic Life Associated with Coal-Fire Gas Vents Revealed by Metagenomics.</title>
        <authorList>
            <person name="Kadnikov V.V."/>
            <person name="Mardanov A.V."/>
            <person name="Beletsky A.V."/>
            <person name="Karnachuk O.V."/>
            <person name="Ravin N.V."/>
        </authorList>
    </citation>
    <scope>NUCLEOTIDE SEQUENCE</scope>
    <source>
        <strain evidence="1">Bu02</strain>
    </source>
</reference>
<protein>
    <recommendedName>
        <fullName evidence="2">Extracellular solute-binding protein</fullName>
    </recommendedName>
</protein>
<accession>A0AAT9LF80</accession>
<proteinExistence type="predicted"/>
<evidence type="ECO:0008006" key="2">
    <source>
        <dbReference type="Google" id="ProtNLM"/>
    </source>
</evidence>
<gene>
    <name evidence="1" type="ORF">IMF26_10785</name>
</gene>
<sequence>MKRLLAWTVVVLFIAGLAGCRPSPKPPDELSFDGLKITVWDAKEPHLPGVYPYEDQVAHIIEVFEKEYNVTVEYQYREREEIIGFLTGQSTGPGEEASEGPVVVYSTEWPVVPDGAVDVSGGLDLEEFHDTCVSYWTRHEEVLAVPAYVHWFCAAARRGPVPDDSEGYSSDREGAPVSAGKTGYWVSSRAFLRVYLDRTGRGWDEKDIADYLAWVKANFGKIRDDPLDLLDQGDLDALYPVTPHLYRWLKVSEKTESSRKITIYPPPGPGCDGGFYYTVPGYIVLAKEEPYRSCATKLAKVLSQNLGRWAARAIGGIPARVEDMPVFNVQSGFSYEERQKLASVLKQTGLKVPEPQDFILKEKLHAGILDLMKDYLSGKVTEQTLEDGIRRVIESHNMKGSE</sequence>
<name>A0AAT9LF80_9FIRM</name>
<evidence type="ECO:0000313" key="1">
    <source>
        <dbReference type="EMBL" id="QUL98475.1"/>
    </source>
</evidence>
<dbReference type="AlphaFoldDB" id="A0AAT9LF80"/>
<dbReference type="EMBL" id="CP062796">
    <property type="protein sequence ID" value="QUL98475.1"/>
    <property type="molecule type" value="Genomic_DNA"/>
</dbReference>
<reference evidence="1" key="1">
    <citation type="submission" date="2020-10" db="EMBL/GenBank/DDBJ databases">
        <authorList>
            <person name="Kadnikov V."/>
            <person name="Beletsky A.V."/>
            <person name="Mardanov A.V."/>
            <person name="Karnachuk O.V."/>
            <person name="Ravin N.V."/>
        </authorList>
    </citation>
    <scope>NUCLEOTIDE SEQUENCE</scope>
    <source>
        <strain evidence="1">Bu02</strain>
    </source>
</reference>
<dbReference type="PROSITE" id="PS51257">
    <property type="entry name" value="PROKAR_LIPOPROTEIN"/>
    <property type="match status" value="1"/>
</dbReference>